<dbReference type="Pfam" id="PF18753">
    <property type="entry name" value="Nmad2"/>
    <property type="match status" value="1"/>
</dbReference>
<protein>
    <recommendedName>
        <fullName evidence="1">Nucleotide modification associated domain-containing protein</fullName>
    </recommendedName>
</protein>
<gene>
    <name evidence="2" type="ORF">WKW79_31415</name>
</gene>
<reference evidence="2 3" key="1">
    <citation type="submission" date="2024-03" db="EMBL/GenBank/DDBJ databases">
        <title>Novel species of the genus Variovorax.</title>
        <authorList>
            <person name="Liu Q."/>
            <person name="Xin Y.-H."/>
        </authorList>
    </citation>
    <scope>NUCLEOTIDE SEQUENCE [LARGE SCALE GENOMIC DNA]</scope>
    <source>
        <strain evidence="2 3">KACC 18901</strain>
    </source>
</reference>
<evidence type="ECO:0000259" key="1">
    <source>
        <dbReference type="Pfam" id="PF18753"/>
    </source>
</evidence>
<dbReference type="RefSeq" id="WP_340339163.1">
    <property type="nucleotide sequence ID" value="NZ_JBBKZS010000024.1"/>
</dbReference>
<organism evidence="2 3">
    <name type="scientific">Variovorax robiniae</name>
    <dbReference type="NCBI Taxonomy" id="1836199"/>
    <lineage>
        <taxon>Bacteria</taxon>
        <taxon>Pseudomonadati</taxon>
        <taxon>Pseudomonadota</taxon>
        <taxon>Betaproteobacteria</taxon>
        <taxon>Burkholderiales</taxon>
        <taxon>Comamonadaceae</taxon>
        <taxon>Variovorax</taxon>
    </lineage>
</organism>
<evidence type="ECO:0000313" key="3">
    <source>
        <dbReference type="Proteomes" id="UP001367030"/>
    </source>
</evidence>
<comment type="caution">
    <text evidence="2">The sequence shown here is derived from an EMBL/GenBank/DDBJ whole genome shotgun (WGS) entry which is preliminary data.</text>
</comment>
<dbReference type="InterPro" id="IPR041180">
    <property type="entry name" value="Nmad2"/>
</dbReference>
<name>A0ABU8XK98_9BURK</name>
<keyword evidence="3" id="KW-1185">Reference proteome</keyword>
<feature type="domain" description="Nucleotide modification associated" evidence="1">
    <location>
        <begin position="7"/>
        <end position="153"/>
    </location>
</feature>
<dbReference type="EMBL" id="JBBKZS010000024">
    <property type="protein sequence ID" value="MEJ8859117.1"/>
    <property type="molecule type" value="Genomic_DNA"/>
</dbReference>
<dbReference type="Proteomes" id="UP001367030">
    <property type="component" value="Unassembled WGS sequence"/>
</dbReference>
<proteinExistence type="predicted"/>
<accession>A0ABU8XK98</accession>
<sequence length="239" mass="26613">MSGHIGYKLTHDSGFAPNPFHGYLTLATCKPAVRRARQRGEWVAGFASKELVDRSSRDGIDLPFQGLIYLARVEEVMPLHDYFHDPRFRSKQPKEGRGTLVERCGDNIYYREPSGRHYLQLRNEHHPPGETDHDTGGRNALVASEFYYFGRNAFMPEGGWRLLLGHDLSSGRTFGCQPSFVEKVLKHLAQLGIKPGIHGMPSGFGADVEGQKTQVDVCKPRGGACKAPPTAPARRPSRC</sequence>
<evidence type="ECO:0000313" key="2">
    <source>
        <dbReference type="EMBL" id="MEJ8859117.1"/>
    </source>
</evidence>